<dbReference type="Pfam" id="PF01794">
    <property type="entry name" value="Ferric_reduct"/>
    <property type="match status" value="1"/>
</dbReference>
<proteinExistence type="predicted"/>
<sequence length="206" mass="21552">MTGAALWYLNRATGMVALVLMTLTIVLGTTVRRHGRLPGLPRFGVVHMHRNVALLSALLVAGHVVTAVVDSYVDIGATAAVLPFTAGYRPLAVGLGALAVDLALLVLVTSLLRDRLPRRLWAPVHLTSYALWPLAAVHGLTAASDLGGGWLLLLVLACAAATAWASLAALATRRAARPPSERARDAMAESVAAFAAGRPAGRYRNG</sequence>
<evidence type="ECO:0000313" key="8">
    <source>
        <dbReference type="Proteomes" id="UP000199152"/>
    </source>
</evidence>
<name>A0A1I4DYK2_9ACTN</name>
<protein>
    <submittedName>
        <fullName evidence="7">Ferric reductase like transmembrane component</fullName>
    </submittedName>
</protein>
<dbReference type="InParanoid" id="A0A1I4DYK2"/>
<comment type="subcellular location">
    <subcellularLocation>
        <location evidence="1">Membrane</location>
        <topology evidence="1">Multi-pass membrane protein</topology>
    </subcellularLocation>
</comment>
<dbReference type="GO" id="GO:0016020">
    <property type="term" value="C:membrane"/>
    <property type="evidence" value="ECO:0007669"/>
    <property type="project" value="UniProtKB-SubCell"/>
</dbReference>
<evidence type="ECO:0000256" key="1">
    <source>
        <dbReference type="ARBA" id="ARBA00004141"/>
    </source>
</evidence>
<dbReference type="EMBL" id="FOSW01000005">
    <property type="protein sequence ID" value="SFK98063.1"/>
    <property type="molecule type" value="Genomic_DNA"/>
</dbReference>
<feature type="transmembrane region" description="Helical" evidence="5">
    <location>
        <begin position="93"/>
        <end position="112"/>
    </location>
</feature>
<organism evidence="7 8">
    <name type="scientific">Geodermatophilus ruber</name>
    <dbReference type="NCBI Taxonomy" id="504800"/>
    <lineage>
        <taxon>Bacteria</taxon>
        <taxon>Bacillati</taxon>
        <taxon>Actinomycetota</taxon>
        <taxon>Actinomycetes</taxon>
        <taxon>Geodermatophilales</taxon>
        <taxon>Geodermatophilaceae</taxon>
        <taxon>Geodermatophilus</taxon>
    </lineage>
</organism>
<feature type="domain" description="Ferric oxidoreductase" evidence="6">
    <location>
        <begin position="13"/>
        <end position="135"/>
    </location>
</feature>
<dbReference type="STRING" id="504800.SAMN04488085_105102"/>
<evidence type="ECO:0000259" key="6">
    <source>
        <dbReference type="Pfam" id="PF01794"/>
    </source>
</evidence>
<feature type="transmembrane region" description="Helical" evidence="5">
    <location>
        <begin position="150"/>
        <end position="172"/>
    </location>
</feature>
<evidence type="ECO:0000256" key="5">
    <source>
        <dbReference type="SAM" id="Phobius"/>
    </source>
</evidence>
<accession>A0A1I4DYK2</accession>
<dbReference type="AlphaFoldDB" id="A0A1I4DYK2"/>
<evidence type="ECO:0000256" key="2">
    <source>
        <dbReference type="ARBA" id="ARBA00022692"/>
    </source>
</evidence>
<keyword evidence="2 5" id="KW-0812">Transmembrane</keyword>
<feature type="transmembrane region" description="Helical" evidence="5">
    <location>
        <begin position="124"/>
        <end position="144"/>
    </location>
</feature>
<gene>
    <name evidence="7" type="ORF">SAMN04488085_105102</name>
</gene>
<dbReference type="Proteomes" id="UP000199152">
    <property type="component" value="Unassembled WGS sequence"/>
</dbReference>
<dbReference type="OrthoDB" id="4827239at2"/>
<evidence type="ECO:0000256" key="4">
    <source>
        <dbReference type="ARBA" id="ARBA00023136"/>
    </source>
</evidence>
<evidence type="ECO:0000256" key="3">
    <source>
        <dbReference type="ARBA" id="ARBA00022989"/>
    </source>
</evidence>
<feature type="transmembrane region" description="Helical" evidence="5">
    <location>
        <begin position="52"/>
        <end position="73"/>
    </location>
</feature>
<evidence type="ECO:0000313" key="7">
    <source>
        <dbReference type="EMBL" id="SFK98063.1"/>
    </source>
</evidence>
<keyword evidence="8" id="KW-1185">Reference proteome</keyword>
<feature type="transmembrane region" description="Helical" evidence="5">
    <location>
        <begin position="12"/>
        <end position="31"/>
    </location>
</feature>
<keyword evidence="4 5" id="KW-0472">Membrane</keyword>
<keyword evidence="3 5" id="KW-1133">Transmembrane helix</keyword>
<dbReference type="InterPro" id="IPR013130">
    <property type="entry name" value="Fe3_Rdtase_TM_dom"/>
</dbReference>
<reference evidence="8" key="1">
    <citation type="submission" date="2016-10" db="EMBL/GenBank/DDBJ databases">
        <authorList>
            <person name="Varghese N."/>
            <person name="Submissions S."/>
        </authorList>
    </citation>
    <scope>NUCLEOTIDE SEQUENCE [LARGE SCALE GENOMIC DNA]</scope>
    <source>
        <strain evidence="8">DSM 45317</strain>
    </source>
</reference>
<dbReference type="RefSeq" id="WP_091323811.1">
    <property type="nucleotide sequence ID" value="NZ_FOSW01000005.1"/>
</dbReference>